<evidence type="ECO:0000256" key="1">
    <source>
        <dbReference type="ARBA" id="ARBA00004613"/>
    </source>
</evidence>
<dbReference type="InterPro" id="IPR011330">
    <property type="entry name" value="Glyco_hydro/deAcase_b/a-brl"/>
</dbReference>
<evidence type="ECO:0000256" key="2">
    <source>
        <dbReference type="ARBA" id="ARBA00022729"/>
    </source>
</evidence>
<dbReference type="PANTHER" id="PTHR34216">
    <property type="match status" value="1"/>
</dbReference>
<evidence type="ECO:0000313" key="4">
    <source>
        <dbReference type="EMBL" id="SVC39491.1"/>
    </source>
</evidence>
<dbReference type="SUPFAM" id="SSF88713">
    <property type="entry name" value="Glycoside hydrolase/deacetylase"/>
    <property type="match status" value="1"/>
</dbReference>
<dbReference type="GO" id="GO:0016810">
    <property type="term" value="F:hydrolase activity, acting on carbon-nitrogen (but not peptide) bonds"/>
    <property type="evidence" value="ECO:0007669"/>
    <property type="project" value="InterPro"/>
</dbReference>
<sequence length="112" mass="12976">MYHYVREIKESLYPGIKGLEFEKFKTQLDHLQSKYQIIQAEDVISSCLNGSSIPENSCLLTFDDGYKDHIKFVLPELKSRKIQGTFFPPAKAILDRELLGVNAIHFILERCR</sequence>
<name>A0A382LX61_9ZZZZ</name>
<keyword evidence="2" id="KW-0732">Signal</keyword>
<comment type="subcellular location">
    <subcellularLocation>
        <location evidence="1">Secreted</location>
    </subcellularLocation>
</comment>
<feature type="non-terminal residue" evidence="4">
    <location>
        <position position="112"/>
    </location>
</feature>
<dbReference type="GO" id="GO:0005975">
    <property type="term" value="P:carbohydrate metabolic process"/>
    <property type="evidence" value="ECO:0007669"/>
    <property type="project" value="InterPro"/>
</dbReference>
<dbReference type="AlphaFoldDB" id="A0A382LX61"/>
<dbReference type="PROSITE" id="PS51677">
    <property type="entry name" value="NODB"/>
    <property type="match status" value="1"/>
</dbReference>
<dbReference type="Pfam" id="PF01522">
    <property type="entry name" value="Polysacc_deac_1"/>
    <property type="match status" value="1"/>
</dbReference>
<feature type="domain" description="NodB homology" evidence="3">
    <location>
        <begin position="56"/>
        <end position="112"/>
    </location>
</feature>
<dbReference type="GO" id="GO:0005576">
    <property type="term" value="C:extracellular region"/>
    <property type="evidence" value="ECO:0007669"/>
    <property type="project" value="UniProtKB-SubCell"/>
</dbReference>
<organism evidence="4">
    <name type="scientific">marine metagenome</name>
    <dbReference type="NCBI Taxonomy" id="408172"/>
    <lineage>
        <taxon>unclassified sequences</taxon>
        <taxon>metagenomes</taxon>
        <taxon>ecological metagenomes</taxon>
    </lineage>
</organism>
<proteinExistence type="predicted"/>
<dbReference type="InterPro" id="IPR051398">
    <property type="entry name" value="Polysacch_Deacetylase"/>
</dbReference>
<accession>A0A382LX61</accession>
<dbReference type="Gene3D" id="3.20.20.370">
    <property type="entry name" value="Glycoside hydrolase/deacetylase"/>
    <property type="match status" value="1"/>
</dbReference>
<dbReference type="EMBL" id="UINC01088884">
    <property type="protein sequence ID" value="SVC39491.1"/>
    <property type="molecule type" value="Genomic_DNA"/>
</dbReference>
<dbReference type="PANTHER" id="PTHR34216:SF3">
    <property type="entry name" value="POLY-BETA-1,6-N-ACETYL-D-GLUCOSAMINE N-DEACETYLASE"/>
    <property type="match status" value="1"/>
</dbReference>
<protein>
    <recommendedName>
        <fullName evidence="3">NodB homology domain-containing protein</fullName>
    </recommendedName>
</protein>
<dbReference type="InterPro" id="IPR002509">
    <property type="entry name" value="NODB_dom"/>
</dbReference>
<reference evidence="4" key="1">
    <citation type="submission" date="2018-05" db="EMBL/GenBank/DDBJ databases">
        <authorList>
            <person name="Lanie J.A."/>
            <person name="Ng W.-L."/>
            <person name="Kazmierczak K.M."/>
            <person name="Andrzejewski T.M."/>
            <person name="Davidsen T.M."/>
            <person name="Wayne K.J."/>
            <person name="Tettelin H."/>
            <person name="Glass J.I."/>
            <person name="Rusch D."/>
            <person name="Podicherti R."/>
            <person name="Tsui H.-C.T."/>
            <person name="Winkler M.E."/>
        </authorList>
    </citation>
    <scope>NUCLEOTIDE SEQUENCE</scope>
</reference>
<evidence type="ECO:0000259" key="3">
    <source>
        <dbReference type="PROSITE" id="PS51677"/>
    </source>
</evidence>
<gene>
    <name evidence="4" type="ORF">METZ01_LOCUS292345</name>
</gene>